<dbReference type="AlphaFoldDB" id="A0A6G1IZB7"/>
<reference evidence="1" key="1">
    <citation type="journal article" date="2020" name="Stud. Mycol.">
        <title>101 Dothideomycetes genomes: a test case for predicting lifestyles and emergence of pathogens.</title>
        <authorList>
            <person name="Haridas S."/>
            <person name="Albert R."/>
            <person name="Binder M."/>
            <person name="Bloem J."/>
            <person name="Labutti K."/>
            <person name="Salamov A."/>
            <person name="Andreopoulos B."/>
            <person name="Baker S."/>
            <person name="Barry K."/>
            <person name="Bills G."/>
            <person name="Bluhm B."/>
            <person name="Cannon C."/>
            <person name="Castanera R."/>
            <person name="Culley D."/>
            <person name="Daum C."/>
            <person name="Ezra D."/>
            <person name="Gonzalez J."/>
            <person name="Henrissat B."/>
            <person name="Kuo A."/>
            <person name="Liang C."/>
            <person name="Lipzen A."/>
            <person name="Lutzoni F."/>
            <person name="Magnuson J."/>
            <person name="Mondo S."/>
            <person name="Nolan M."/>
            <person name="Ohm R."/>
            <person name="Pangilinan J."/>
            <person name="Park H.-J."/>
            <person name="Ramirez L."/>
            <person name="Alfaro M."/>
            <person name="Sun H."/>
            <person name="Tritt A."/>
            <person name="Yoshinaga Y."/>
            <person name="Zwiers L.-H."/>
            <person name="Turgeon B."/>
            <person name="Goodwin S."/>
            <person name="Spatafora J."/>
            <person name="Crous P."/>
            <person name="Grigoriev I."/>
        </authorList>
    </citation>
    <scope>NUCLEOTIDE SEQUENCE</scope>
    <source>
        <strain evidence="1">CBS 122367</strain>
    </source>
</reference>
<gene>
    <name evidence="1" type="ORF">K458DRAFT_39699</name>
</gene>
<organism evidence="1 2">
    <name type="scientific">Lentithecium fluviatile CBS 122367</name>
    <dbReference type="NCBI Taxonomy" id="1168545"/>
    <lineage>
        <taxon>Eukaryota</taxon>
        <taxon>Fungi</taxon>
        <taxon>Dikarya</taxon>
        <taxon>Ascomycota</taxon>
        <taxon>Pezizomycotina</taxon>
        <taxon>Dothideomycetes</taxon>
        <taxon>Pleosporomycetidae</taxon>
        <taxon>Pleosporales</taxon>
        <taxon>Massarineae</taxon>
        <taxon>Lentitheciaceae</taxon>
        <taxon>Lentithecium</taxon>
    </lineage>
</organism>
<protein>
    <submittedName>
        <fullName evidence="1">Uncharacterized protein</fullName>
    </submittedName>
</protein>
<evidence type="ECO:0000313" key="1">
    <source>
        <dbReference type="EMBL" id="KAF2683592.1"/>
    </source>
</evidence>
<sequence length="170" mass="18804">MPCLPKPAFYHLAGRVALAMTSSSCDRISSRELSYSSPRVESLSWERVQDAYKYSANDTITTRSSLLVHSRFPTDFKMPSRCCTTISHLLALLVFTFLNLSRAQDLSSTQVHLTPISHDGPLCPPESSILKTSIISVPGNTTHLIHHTLPYFRPPIAPNIPAASQRAHCT</sequence>
<dbReference type="EMBL" id="MU005583">
    <property type="protein sequence ID" value="KAF2683592.1"/>
    <property type="molecule type" value="Genomic_DNA"/>
</dbReference>
<keyword evidence="2" id="KW-1185">Reference proteome</keyword>
<name>A0A6G1IZB7_9PLEO</name>
<accession>A0A6G1IZB7</accession>
<dbReference type="Proteomes" id="UP000799291">
    <property type="component" value="Unassembled WGS sequence"/>
</dbReference>
<evidence type="ECO:0000313" key="2">
    <source>
        <dbReference type="Proteomes" id="UP000799291"/>
    </source>
</evidence>
<proteinExistence type="predicted"/>